<organism evidence="2 3">
    <name type="scientific">Leptospira ryugenii</name>
    <dbReference type="NCBI Taxonomy" id="1917863"/>
    <lineage>
        <taxon>Bacteria</taxon>
        <taxon>Pseudomonadati</taxon>
        <taxon>Spirochaetota</taxon>
        <taxon>Spirochaetia</taxon>
        <taxon>Leptospirales</taxon>
        <taxon>Leptospiraceae</taxon>
        <taxon>Leptospira</taxon>
    </lineage>
</organism>
<protein>
    <recommendedName>
        <fullName evidence="1">ABC-three component systems C-terminal domain-containing protein</fullName>
    </recommendedName>
</protein>
<reference evidence="2 3" key="1">
    <citation type="submission" date="2018-02" db="EMBL/GenBank/DDBJ databases">
        <title>Novel Leptospira species isolated from soil and water in Japan.</title>
        <authorList>
            <person name="Nakao R."/>
            <person name="Masuzawa T."/>
        </authorList>
    </citation>
    <scope>NUCLEOTIDE SEQUENCE [LARGE SCALE GENOMIC DNA]</scope>
    <source>
        <strain evidence="2 3">YH101</strain>
    </source>
</reference>
<name>A0A2P2E5C2_9LEPT</name>
<sequence>MTVNAFSASPSLAGYLYQCRLALLETLNRLKNDPCVIVFIESLDDIHFESKGKSFELLQTKLHLNRFANLTDSSLDIWKSVRIWIDQLKSGFNNSDIKRYLITTSKAADGSALSFLKLENRNVTTAEQIFHNVSLTSKNKDLQKIFSDFKALDKNERLNLLDTIIVIDNAIDHAGITKNLHSSLWGICDREKLNIFIEYLEGWWFSRILKDIKNPNSYIMIPGNEIDSKINELREGFKQDNLPIDSELVNAIVDHEIYKNYIFVKQLQLANINTNRIPFAVNNYYRAIEQRSRWIREDLLLVGDIEKYENKLIEEWDILFKATFDELEDNTSNEEKIKLAKKLYRWAEQEANIPIRVNCHEAFITRGSLQILSDNKKVGWHPDYRSLLDSLI</sequence>
<accession>A0A2P2E5C2</accession>
<evidence type="ECO:0000313" key="2">
    <source>
        <dbReference type="EMBL" id="GBF52067.1"/>
    </source>
</evidence>
<keyword evidence="3" id="KW-1185">Reference proteome</keyword>
<dbReference type="OrthoDB" id="2786695at2"/>
<dbReference type="RefSeq" id="WP_108978470.1">
    <property type="nucleotide sequence ID" value="NZ_BFBB01000010.1"/>
</dbReference>
<comment type="caution">
    <text evidence="2">The sequence shown here is derived from an EMBL/GenBank/DDBJ whole genome shotgun (WGS) entry which is preliminary data.</text>
</comment>
<dbReference type="Pfam" id="PF20283">
    <property type="entry name" value="CTD7"/>
    <property type="match status" value="1"/>
</dbReference>
<dbReference type="InterPro" id="IPR046913">
    <property type="entry name" value="ABC-3C_CTD7"/>
</dbReference>
<gene>
    <name evidence="2" type="ORF">LPTSP4_36050</name>
</gene>
<dbReference type="EMBL" id="BFBB01000010">
    <property type="protein sequence ID" value="GBF52067.1"/>
    <property type="molecule type" value="Genomic_DNA"/>
</dbReference>
<dbReference type="AlphaFoldDB" id="A0A2P2E5C2"/>
<proteinExistence type="predicted"/>
<dbReference type="Proteomes" id="UP000245133">
    <property type="component" value="Unassembled WGS sequence"/>
</dbReference>
<evidence type="ECO:0000259" key="1">
    <source>
        <dbReference type="Pfam" id="PF20283"/>
    </source>
</evidence>
<evidence type="ECO:0000313" key="3">
    <source>
        <dbReference type="Proteomes" id="UP000245133"/>
    </source>
</evidence>
<feature type="domain" description="ABC-three component systems C-terminal" evidence="1">
    <location>
        <begin position="263"/>
        <end position="387"/>
    </location>
</feature>